<name>A0A7L7YV15_9ALPH</name>
<dbReference type="RefSeq" id="YP_010801768.1">
    <property type="nucleotide sequence ID" value="NC_076968.1"/>
</dbReference>
<evidence type="ECO:0000256" key="3">
    <source>
        <dbReference type="ARBA" id="ARBA00004192"/>
    </source>
</evidence>
<evidence type="ECO:0000256" key="8">
    <source>
        <dbReference type="ARBA" id="ARBA00022562"/>
    </source>
</evidence>
<proteinExistence type="inferred from homology"/>
<reference evidence="14" key="1">
    <citation type="submission" date="2020-08" db="EMBL/GenBank/DDBJ databases">
        <title>Genome sequences of two marsupial simplex viruses; Macropodid alphaherpesvirus 2 and 4.</title>
        <authorList>
            <person name="Vaz P.K."/>
            <person name="Mahony T."/>
            <person name="Hartley C.A."/>
            <person name="Motha J."/>
            <person name="Devlin J.M."/>
        </authorList>
    </citation>
    <scope>NUCLEOTIDE SEQUENCE</scope>
    <source>
        <strain evidence="14">V3116/09</strain>
    </source>
</reference>
<evidence type="ECO:0000256" key="4">
    <source>
        <dbReference type="ARBA" id="ARBA00004535"/>
    </source>
</evidence>
<keyword evidence="15" id="KW-1185">Reference proteome</keyword>
<evidence type="ECO:0000256" key="5">
    <source>
        <dbReference type="ARBA" id="ARBA00005604"/>
    </source>
</evidence>
<feature type="region of interest" description="Disordered" evidence="13">
    <location>
        <begin position="68"/>
        <end position="90"/>
    </location>
</feature>
<evidence type="ECO:0000256" key="6">
    <source>
        <dbReference type="ARBA" id="ARBA00014377"/>
    </source>
</evidence>
<keyword evidence="10" id="KW-1040">Host Golgi apparatus</keyword>
<gene>
    <name evidence="14" type="primary">UL49</name>
</gene>
<dbReference type="InterPro" id="IPR006908">
    <property type="entry name" value="Herpes_UL49"/>
</dbReference>
<dbReference type="GO" id="GO:0042025">
    <property type="term" value="C:host cell nucleus"/>
    <property type="evidence" value="ECO:0007669"/>
    <property type="project" value="UniProtKB-SubCell"/>
</dbReference>
<feature type="compositionally biased region" description="Polar residues" evidence="13">
    <location>
        <begin position="126"/>
        <end position="138"/>
    </location>
</feature>
<dbReference type="EMBL" id="MT900474">
    <property type="protein sequence ID" value="QOD40171.1"/>
    <property type="molecule type" value="Genomic_DNA"/>
</dbReference>
<accession>A0A7L7YV15</accession>
<feature type="region of interest" description="Disordered" evidence="13">
    <location>
        <begin position="110"/>
        <end position="138"/>
    </location>
</feature>
<dbReference type="GO" id="GO:0019033">
    <property type="term" value="C:viral tegument"/>
    <property type="evidence" value="ECO:0007669"/>
    <property type="project" value="UniProtKB-SubCell"/>
</dbReference>
<evidence type="ECO:0000256" key="9">
    <source>
        <dbReference type="ARBA" id="ARBA00022580"/>
    </source>
</evidence>
<evidence type="ECO:0000256" key="11">
    <source>
        <dbReference type="ARBA" id="ARBA00022844"/>
    </source>
</evidence>
<evidence type="ECO:0000256" key="10">
    <source>
        <dbReference type="ARBA" id="ARBA00022812"/>
    </source>
</evidence>
<keyword evidence="12" id="KW-1035">Host cytoplasm</keyword>
<evidence type="ECO:0000313" key="15">
    <source>
        <dbReference type="Proteomes" id="UP001148675"/>
    </source>
</evidence>
<keyword evidence="9" id="KW-0920">Virion tegument</keyword>
<protein>
    <recommendedName>
        <fullName evidence="6">Tegument protein VP22</fullName>
    </recommendedName>
</protein>
<dbReference type="GeneID" id="80540453"/>
<evidence type="ECO:0000313" key="14">
    <source>
        <dbReference type="EMBL" id="QOD40171.1"/>
    </source>
</evidence>
<comment type="similarity">
    <text evidence="5">Belongs to the alphaherpesvirinae VP22 tegument protein family.</text>
</comment>
<sequence length="250" mass="27758">MHNQRARPTNILQPHKHDPLQTQLGFIRTQQHYGCAPDRRPGRTNNIVVPGAPSSSSSERPLVLTFTKKTHSQNTPQKPPTQSSECCEPWEDPTESELCARAHMIRLESPQSGRAKRIDVPPATPTKPTSLQFSETPHSPTALWTDAIKTYNKRVFCAAVGRVAAKHARCAASQLWDMVGPRTDDHLNDLLGATNIRITVCEGYNLLLRANEPMCESVGYPPHLSTPPRRTLQCPLKSSKLQVLQPIGEV</sequence>
<evidence type="ECO:0000256" key="12">
    <source>
        <dbReference type="ARBA" id="ARBA00023200"/>
    </source>
</evidence>
<keyword evidence="11" id="KW-0946">Virion</keyword>
<evidence type="ECO:0000256" key="2">
    <source>
        <dbReference type="ARBA" id="ARBA00004147"/>
    </source>
</evidence>
<evidence type="ECO:0000256" key="13">
    <source>
        <dbReference type="SAM" id="MobiDB-lite"/>
    </source>
</evidence>
<evidence type="ECO:0000256" key="7">
    <source>
        <dbReference type="ARBA" id="ARBA00022553"/>
    </source>
</evidence>
<dbReference type="GO" id="GO:0044177">
    <property type="term" value="C:host cell Golgi apparatus"/>
    <property type="evidence" value="ECO:0007669"/>
    <property type="project" value="UniProtKB-SubCell"/>
</dbReference>
<keyword evidence="7" id="KW-0597">Phosphoprotein</keyword>
<keyword evidence="8" id="KW-1048">Host nucleus</keyword>
<dbReference type="Proteomes" id="UP001148675">
    <property type="component" value="Segment"/>
</dbReference>
<feature type="compositionally biased region" description="Polar residues" evidence="13">
    <location>
        <begin position="72"/>
        <end position="85"/>
    </location>
</feature>
<evidence type="ECO:0000256" key="1">
    <source>
        <dbReference type="ARBA" id="ARBA00004136"/>
    </source>
</evidence>
<dbReference type="Pfam" id="PF04823">
    <property type="entry name" value="Herpes_UL49_2"/>
    <property type="match status" value="1"/>
</dbReference>
<comment type="subcellular location">
    <subcellularLocation>
        <location evidence="1">Host Golgi apparatus</location>
    </subcellularLocation>
    <subcellularLocation>
        <location evidence="3">Host cytoplasm</location>
    </subcellularLocation>
    <subcellularLocation>
        <location evidence="2">Host nucleus</location>
    </subcellularLocation>
    <subcellularLocation>
        <location evidence="4">Virion tegument</location>
    </subcellularLocation>
</comment>
<organism evidence="14 15">
    <name type="scientific">Macropodid alphaherpesvirus 4</name>
    <dbReference type="NCBI Taxonomy" id="2762721"/>
    <lineage>
        <taxon>Viruses</taxon>
        <taxon>Duplodnaviria</taxon>
        <taxon>Heunggongvirae</taxon>
        <taxon>Peploviricota</taxon>
        <taxon>Herviviricetes</taxon>
        <taxon>Herpesvirales</taxon>
        <taxon>Orthoherpesviridae</taxon>
        <taxon>Alphaherpesvirinae</taxon>
        <taxon>Simplexvirus</taxon>
        <taxon>Simplexvirus macropodidalpha4</taxon>
    </lineage>
</organism>
<dbReference type="KEGG" id="vg:80540453"/>